<dbReference type="EMBL" id="JEMC01003910">
    <property type="protein sequence ID" value="KYF77495.1"/>
    <property type="molecule type" value="Genomic_DNA"/>
</dbReference>
<evidence type="ECO:0000259" key="3">
    <source>
        <dbReference type="Pfam" id="PF03712"/>
    </source>
</evidence>
<feature type="signal peptide" evidence="2">
    <location>
        <begin position="1"/>
        <end position="24"/>
    </location>
</feature>
<dbReference type="InterPro" id="IPR008977">
    <property type="entry name" value="PHM/PNGase_F_dom_sf"/>
</dbReference>
<evidence type="ECO:0000313" key="5">
    <source>
        <dbReference type="Proteomes" id="UP000075515"/>
    </source>
</evidence>
<comment type="caution">
    <text evidence="4">The sequence shown here is derived from an EMBL/GenBank/DDBJ whole genome shotgun (WGS) entry which is preliminary data.</text>
</comment>
<name>A0A150RB87_SORCE</name>
<dbReference type="Pfam" id="PF03712">
    <property type="entry name" value="Cu2_monoox_C"/>
    <property type="match status" value="1"/>
</dbReference>
<dbReference type="Proteomes" id="UP000075515">
    <property type="component" value="Unassembled WGS sequence"/>
</dbReference>
<feature type="domain" description="Copper type II ascorbate-dependent monooxygenase C-terminal" evidence="3">
    <location>
        <begin position="198"/>
        <end position="322"/>
    </location>
</feature>
<reference evidence="4 5" key="1">
    <citation type="submission" date="2014-02" db="EMBL/GenBank/DDBJ databases">
        <title>The small core and large imbalanced accessory genome model reveals a collaborative survival strategy of Sorangium cellulosum strains in nature.</title>
        <authorList>
            <person name="Han K."/>
            <person name="Peng R."/>
            <person name="Blom J."/>
            <person name="Li Y.-Z."/>
        </authorList>
    </citation>
    <scope>NUCLEOTIDE SEQUENCE [LARGE SCALE GENOMIC DNA]</scope>
    <source>
        <strain evidence="4 5">So0149</strain>
    </source>
</reference>
<evidence type="ECO:0000256" key="2">
    <source>
        <dbReference type="SAM" id="SignalP"/>
    </source>
</evidence>
<organism evidence="4 5">
    <name type="scientific">Sorangium cellulosum</name>
    <name type="common">Polyangium cellulosum</name>
    <dbReference type="NCBI Taxonomy" id="56"/>
    <lineage>
        <taxon>Bacteria</taxon>
        <taxon>Pseudomonadati</taxon>
        <taxon>Myxococcota</taxon>
        <taxon>Polyangia</taxon>
        <taxon>Polyangiales</taxon>
        <taxon>Polyangiaceae</taxon>
        <taxon>Sorangium</taxon>
    </lineage>
</organism>
<dbReference type="GO" id="GO:0016715">
    <property type="term" value="F:oxidoreductase activity, acting on paired donors, with incorporation or reduction of molecular oxygen, reduced ascorbate as one donor, and incorporation of one atom of oxygen"/>
    <property type="evidence" value="ECO:0007669"/>
    <property type="project" value="InterPro"/>
</dbReference>
<dbReference type="Gene3D" id="2.60.120.230">
    <property type="match status" value="1"/>
</dbReference>
<sequence length="420" mass="45290">MRTTTSLIALLGAVALFGCSSSEPGPGPGAPEDQGLEPPAEGAGVQYRMVSTIEPGQEVERCQLFVAPPEGLNVNREVVRFSRGSHHVLLYATPYTEIPTETQRGVTLDATQVHDCSDGPQADWEVTGVVAGSQSPDGNSFLGDLPEGVALKVAPGTVLLMNTHYLNASNAPLETDARVNLYTIADEEVKVEAGMLFHYNPFISVPPHGESSARMRCTTDEDISVVRIQSHMHRRGVGYVANKVDLDGKMTELYAHDRWEGVPSQEFSPFLEVKAGEALDYRCDFKNTEDRDIAQGLTTKDEMCMLIGPYFPRSKAYENCRNSEGFDASTWFGSGKTTCAEAFSCINSVTPGDDAAFYGCIVNTCEKVGPQLSETLNCQTSGAFGACDEDCRGGDREVCNTCILAACAPEMEACEVATCD</sequence>
<protein>
    <recommendedName>
        <fullName evidence="3">Copper type II ascorbate-dependent monooxygenase C-terminal domain-containing protein</fullName>
    </recommendedName>
</protein>
<keyword evidence="1" id="KW-1015">Disulfide bond</keyword>
<proteinExistence type="predicted"/>
<evidence type="ECO:0000256" key="1">
    <source>
        <dbReference type="ARBA" id="ARBA00023157"/>
    </source>
</evidence>
<keyword evidence="2" id="KW-0732">Signal</keyword>
<dbReference type="AlphaFoldDB" id="A0A150RB87"/>
<accession>A0A150RB87</accession>
<feature type="chain" id="PRO_5007567878" description="Copper type II ascorbate-dependent monooxygenase C-terminal domain-containing protein" evidence="2">
    <location>
        <begin position="25"/>
        <end position="420"/>
    </location>
</feature>
<dbReference type="InterPro" id="IPR014784">
    <property type="entry name" value="Cu2_ascorb_mOase-like_C"/>
</dbReference>
<dbReference type="PROSITE" id="PS51257">
    <property type="entry name" value="PROKAR_LIPOPROTEIN"/>
    <property type="match status" value="1"/>
</dbReference>
<evidence type="ECO:0000313" key="4">
    <source>
        <dbReference type="EMBL" id="KYF77495.1"/>
    </source>
</evidence>
<dbReference type="InterPro" id="IPR024548">
    <property type="entry name" value="Cu2_monoox_C"/>
</dbReference>
<dbReference type="SUPFAM" id="SSF49742">
    <property type="entry name" value="PHM/PNGase F"/>
    <property type="match status" value="1"/>
</dbReference>
<gene>
    <name evidence="4" type="ORF">BE18_52575</name>
</gene>